<protein>
    <recommendedName>
        <fullName evidence="2">Anti-sigma factor antagonist</fullName>
    </recommendedName>
</protein>
<dbReference type="InterPro" id="IPR036513">
    <property type="entry name" value="STAS_dom_sf"/>
</dbReference>
<dbReference type="PROSITE" id="PS50801">
    <property type="entry name" value="STAS"/>
    <property type="match status" value="1"/>
</dbReference>
<reference evidence="5" key="1">
    <citation type="submission" date="2012-06" db="EMBL/GenBank/DDBJ databases">
        <title>Complete sequence of chromosome of Desulfomonile tiedjei DSM 6799.</title>
        <authorList>
            <person name="Lucas S."/>
            <person name="Copeland A."/>
            <person name="Lapidus A."/>
            <person name="Glavina del Rio T."/>
            <person name="Dalin E."/>
            <person name="Tice H."/>
            <person name="Bruce D."/>
            <person name="Goodwin L."/>
            <person name="Pitluck S."/>
            <person name="Peters L."/>
            <person name="Ovchinnikova G."/>
            <person name="Zeytun A."/>
            <person name="Lu M."/>
            <person name="Kyrpides N."/>
            <person name="Mavromatis K."/>
            <person name="Ivanova N."/>
            <person name="Brettin T."/>
            <person name="Detter J.C."/>
            <person name="Han C."/>
            <person name="Larimer F."/>
            <person name="Land M."/>
            <person name="Hauser L."/>
            <person name="Markowitz V."/>
            <person name="Cheng J.-F."/>
            <person name="Hugenholtz P."/>
            <person name="Woyke T."/>
            <person name="Wu D."/>
            <person name="Spring S."/>
            <person name="Schroeder M."/>
            <person name="Brambilla E."/>
            <person name="Klenk H.-P."/>
            <person name="Eisen J.A."/>
        </authorList>
    </citation>
    <scope>NUCLEOTIDE SEQUENCE [LARGE SCALE GENOMIC DNA]</scope>
    <source>
        <strain evidence="5">ATCC 49306 / DSM 6799 / DCB-1</strain>
    </source>
</reference>
<evidence type="ECO:0000313" key="5">
    <source>
        <dbReference type="Proteomes" id="UP000006055"/>
    </source>
</evidence>
<dbReference type="STRING" id="706587.Desti_3896"/>
<comment type="similarity">
    <text evidence="1 2">Belongs to the anti-sigma-factor antagonist family.</text>
</comment>
<dbReference type="InterPro" id="IPR003658">
    <property type="entry name" value="Anti-sigma_ant"/>
</dbReference>
<organism evidence="4 5">
    <name type="scientific">Desulfomonile tiedjei (strain ATCC 49306 / DSM 6799 / DCB-1)</name>
    <dbReference type="NCBI Taxonomy" id="706587"/>
    <lineage>
        <taxon>Bacteria</taxon>
        <taxon>Pseudomonadati</taxon>
        <taxon>Thermodesulfobacteriota</taxon>
        <taxon>Desulfomonilia</taxon>
        <taxon>Desulfomonilales</taxon>
        <taxon>Desulfomonilaceae</taxon>
        <taxon>Desulfomonile</taxon>
    </lineage>
</organism>
<feature type="domain" description="STAS" evidence="3">
    <location>
        <begin position="1"/>
        <end position="109"/>
    </location>
</feature>
<dbReference type="RefSeq" id="WP_014811664.1">
    <property type="nucleotide sequence ID" value="NC_018025.1"/>
</dbReference>
<sequence>MNIQFANEGDWIVVGLEGRMDAVTAPEFEKRMLEHIRQGSAKLILDFSKLEYISSAGLRSVLVTGRSSKARGGDMACCGLQGVVKQVFEISGFQKIVPIFDCLNDALKK</sequence>
<keyword evidence="5" id="KW-1185">Reference proteome</keyword>
<dbReference type="OrthoDB" id="280847at2"/>
<dbReference type="InterPro" id="IPR002645">
    <property type="entry name" value="STAS_dom"/>
</dbReference>
<gene>
    <name evidence="4" type="ordered locus">Desti_3896</name>
</gene>
<dbReference type="Pfam" id="PF01740">
    <property type="entry name" value="STAS"/>
    <property type="match status" value="1"/>
</dbReference>
<dbReference type="GO" id="GO:0043856">
    <property type="term" value="F:anti-sigma factor antagonist activity"/>
    <property type="evidence" value="ECO:0007669"/>
    <property type="project" value="InterPro"/>
</dbReference>
<dbReference type="SUPFAM" id="SSF52091">
    <property type="entry name" value="SpoIIaa-like"/>
    <property type="match status" value="1"/>
</dbReference>
<proteinExistence type="inferred from homology"/>
<evidence type="ECO:0000256" key="1">
    <source>
        <dbReference type="ARBA" id="ARBA00009013"/>
    </source>
</evidence>
<dbReference type="PANTHER" id="PTHR33495">
    <property type="entry name" value="ANTI-SIGMA FACTOR ANTAGONIST TM_1081-RELATED-RELATED"/>
    <property type="match status" value="1"/>
</dbReference>
<dbReference type="CDD" id="cd07043">
    <property type="entry name" value="STAS_anti-anti-sigma_factors"/>
    <property type="match status" value="1"/>
</dbReference>
<dbReference type="EMBL" id="CP003360">
    <property type="protein sequence ID" value="AFM26538.1"/>
    <property type="molecule type" value="Genomic_DNA"/>
</dbReference>
<evidence type="ECO:0000313" key="4">
    <source>
        <dbReference type="EMBL" id="AFM26538.1"/>
    </source>
</evidence>
<dbReference type="NCBIfam" id="TIGR00377">
    <property type="entry name" value="ant_ant_sig"/>
    <property type="match status" value="1"/>
</dbReference>
<dbReference type="KEGG" id="dti:Desti_3896"/>
<dbReference type="Gene3D" id="3.30.750.24">
    <property type="entry name" value="STAS domain"/>
    <property type="match status" value="1"/>
</dbReference>
<dbReference type="AlphaFoldDB" id="I4CAE7"/>
<name>I4CAE7_DESTA</name>
<evidence type="ECO:0000256" key="2">
    <source>
        <dbReference type="RuleBase" id="RU003749"/>
    </source>
</evidence>
<dbReference type="eggNOG" id="COG1366">
    <property type="taxonomic scope" value="Bacteria"/>
</dbReference>
<dbReference type="HOGENOM" id="CLU_115403_9_2_7"/>
<evidence type="ECO:0000259" key="3">
    <source>
        <dbReference type="PROSITE" id="PS50801"/>
    </source>
</evidence>
<dbReference type="Proteomes" id="UP000006055">
    <property type="component" value="Chromosome"/>
</dbReference>
<accession>I4CAE7</accession>